<reference evidence="1 2" key="1">
    <citation type="submission" date="2020-05" db="EMBL/GenBank/DDBJ databases">
        <title>The draft genome sequence of Maribacter arenosus CAU 1321.</title>
        <authorList>
            <person name="Mu L."/>
        </authorList>
    </citation>
    <scope>NUCLEOTIDE SEQUENCE [LARGE SCALE GENOMIC DNA]</scope>
    <source>
        <strain evidence="1 2">CAU 1321</strain>
    </source>
</reference>
<dbReference type="InterPro" id="IPR026341">
    <property type="entry name" value="T9SS_type_B"/>
</dbReference>
<sequence length="379" mass="42811">MQKGLFILLFLLGQSLIGQAVHNYGNLQLHNKGLVGFHTGFINDGSFDNNLGLIGFYHSEESLSISGSFSPTFYDFETAVEGDLYLEVPLIIDNSLNFIYGNITSARNNKNIYTKISENAFYEGAVDMAKIDGHAAVEGQKIFSFPVGNGNLIRPLLLEFIDGPFLAKCEYFRENPDFPESFTTGFDINRKDAELSSIHTQEFWNVTTSGMIQITLNWSPDCNLGSTVEAIEHIAVAGWDKKNEQWTNLGSFKSEGEIDQGWVTSNTFNANDYEIFTFGFLFNLKNRDSGNYALTPNGDGANDFFILKIVEEYPTNNLMIFNREGQLVYEKTDYQNEFNGIGNKKIIQKGQHLPEGVYFYILEIKAHNLKYQGYIYLAK</sequence>
<dbReference type="Pfam" id="PF13585">
    <property type="entry name" value="CHU_C"/>
    <property type="match status" value="1"/>
</dbReference>
<keyword evidence="2" id="KW-1185">Reference proteome</keyword>
<dbReference type="NCBIfam" id="TIGR04131">
    <property type="entry name" value="Bac_Flav_CTERM"/>
    <property type="match status" value="1"/>
</dbReference>
<comment type="caution">
    <text evidence="1">The sequence shown here is derived from an EMBL/GenBank/DDBJ whole genome shotgun (WGS) entry which is preliminary data.</text>
</comment>
<gene>
    <name evidence="1" type="ORF">HPE63_17680</name>
</gene>
<proteinExistence type="predicted"/>
<protein>
    <submittedName>
        <fullName evidence="1">Gliding motility-associated C-terminal domain-containing protein</fullName>
    </submittedName>
</protein>
<dbReference type="RefSeq" id="WP_188315637.1">
    <property type="nucleotide sequence ID" value="NZ_JABTCG010000009.1"/>
</dbReference>
<organism evidence="1 2">
    <name type="scientific">Maribacter arenosus</name>
    <dbReference type="NCBI Taxonomy" id="1854708"/>
    <lineage>
        <taxon>Bacteria</taxon>
        <taxon>Pseudomonadati</taxon>
        <taxon>Bacteroidota</taxon>
        <taxon>Flavobacteriia</taxon>
        <taxon>Flavobacteriales</taxon>
        <taxon>Flavobacteriaceae</taxon>
        <taxon>Maribacter</taxon>
    </lineage>
</organism>
<dbReference type="EMBL" id="JABTCG010000009">
    <property type="protein sequence ID" value="MBD0852514.1"/>
    <property type="molecule type" value="Genomic_DNA"/>
</dbReference>
<evidence type="ECO:0000313" key="1">
    <source>
        <dbReference type="EMBL" id="MBD0852514.1"/>
    </source>
</evidence>
<dbReference type="Proteomes" id="UP000598350">
    <property type="component" value="Unassembled WGS sequence"/>
</dbReference>
<name>A0ABR7VFU6_9FLAO</name>
<evidence type="ECO:0000313" key="2">
    <source>
        <dbReference type="Proteomes" id="UP000598350"/>
    </source>
</evidence>
<accession>A0ABR7VFU6</accession>